<reference evidence="5" key="1">
    <citation type="submission" date="2016-11" db="UniProtKB">
        <authorList>
            <consortium name="WormBaseParasite"/>
        </authorList>
    </citation>
    <scope>IDENTIFICATION</scope>
</reference>
<feature type="region of interest" description="Disordered" evidence="1">
    <location>
        <begin position="441"/>
        <end position="470"/>
    </location>
</feature>
<protein>
    <submittedName>
        <fullName evidence="5">Uncharacterized protein</fullName>
    </submittedName>
</protein>
<dbReference type="AlphaFoldDB" id="A0A1I8BL21"/>
<evidence type="ECO:0000256" key="3">
    <source>
        <dbReference type="SAM" id="SignalP"/>
    </source>
</evidence>
<feature type="transmembrane region" description="Helical" evidence="2">
    <location>
        <begin position="413"/>
        <end position="437"/>
    </location>
</feature>
<feature type="compositionally biased region" description="Basic and acidic residues" evidence="1">
    <location>
        <begin position="459"/>
        <end position="470"/>
    </location>
</feature>
<accession>A0A1I8BL21</accession>
<feature type="compositionally biased region" description="Low complexity" evidence="1">
    <location>
        <begin position="377"/>
        <end position="405"/>
    </location>
</feature>
<keyword evidence="2" id="KW-0812">Transmembrane</keyword>
<evidence type="ECO:0000256" key="1">
    <source>
        <dbReference type="SAM" id="MobiDB-lite"/>
    </source>
</evidence>
<keyword evidence="2" id="KW-0472">Membrane</keyword>
<keyword evidence="4" id="KW-1185">Reference proteome</keyword>
<keyword evidence="3" id="KW-0732">Signal</keyword>
<evidence type="ECO:0000256" key="2">
    <source>
        <dbReference type="SAM" id="Phobius"/>
    </source>
</evidence>
<evidence type="ECO:0000313" key="5">
    <source>
        <dbReference type="WBParaSite" id="MhA1_Contig30.frz3.gene6"/>
    </source>
</evidence>
<feature type="chain" id="PRO_5009315903" evidence="3">
    <location>
        <begin position="31"/>
        <end position="470"/>
    </location>
</feature>
<dbReference type="WBParaSite" id="MhA1_Contig30.frz3.gene6">
    <property type="protein sequence ID" value="MhA1_Contig30.frz3.gene6"/>
    <property type="gene ID" value="MhA1_Contig30.frz3.gene6"/>
</dbReference>
<feature type="region of interest" description="Disordered" evidence="1">
    <location>
        <begin position="375"/>
        <end position="405"/>
    </location>
</feature>
<feature type="signal peptide" evidence="3">
    <location>
        <begin position="1"/>
        <end position="30"/>
    </location>
</feature>
<proteinExistence type="predicted"/>
<sequence>MMKTPTNNFNKNNIFALAVTILLLLGKVNTTEKEIDTTGEEEMQAEHAERIVGAAKHSLNTETDIVTLVDGSRPATTAEEFKKYKDLFPEACDVELGEGAEKGYIVLSYSKGSKAVQSGCTVDFYTSLQDRIEFAAFVKNAEGCLKEMTEEMTSADFFNANVLPFAYSHPADLERLKKGPITGNSKGCDTEVCIERKCIKRTSLEMRWGRGKDHKQIDSIHIAINPIGSPSFKGADMEMSKFGDNIPEVEIVHKGSNDYSVQFPGKSKDLGDIMKNCTTNPDGNILEPMAWEIAGTRPSQKKKYLLAFHLLPQTASRWIDFERVKVEQGPTAYPGEYRGPPREMIESRMQADSPEGPECDLRILFKTDNYDLLTVNPTTTTTPKSAASKPSSSTTTTTTKATTTTAKPSDSSLVIIIVIVVILLLLSIGGAVAFCVLGKKGGKKKNDDKSVNSTATKSKVKDDKKTNTEI</sequence>
<keyword evidence="2" id="KW-1133">Transmembrane helix</keyword>
<organism evidence="4 5">
    <name type="scientific">Meloidogyne hapla</name>
    <name type="common">Root-knot nematode worm</name>
    <dbReference type="NCBI Taxonomy" id="6305"/>
    <lineage>
        <taxon>Eukaryota</taxon>
        <taxon>Metazoa</taxon>
        <taxon>Ecdysozoa</taxon>
        <taxon>Nematoda</taxon>
        <taxon>Chromadorea</taxon>
        <taxon>Rhabditida</taxon>
        <taxon>Tylenchina</taxon>
        <taxon>Tylenchomorpha</taxon>
        <taxon>Tylenchoidea</taxon>
        <taxon>Meloidogynidae</taxon>
        <taxon>Meloidogyninae</taxon>
        <taxon>Meloidogyne</taxon>
    </lineage>
</organism>
<name>A0A1I8BL21_MELHA</name>
<dbReference type="Proteomes" id="UP000095281">
    <property type="component" value="Unplaced"/>
</dbReference>
<evidence type="ECO:0000313" key="4">
    <source>
        <dbReference type="Proteomes" id="UP000095281"/>
    </source>
</evidence>